<gene>
    <name evidence="6" type="ORF">SAMN04487771_10857</name>
</gene>
<sequence length="481" mass="52252">MEKTSYNKVTNDIVELLKKACNGHVLTGDQINDDFCHDEMRIYGTAVPEVVVEAETTEEVSEVMKICNANRIPVTPSGARTDLAGGPVAKYGGVILSTMKMNKILSYDIDNLVVTIQPGVLLNDLAQDALSKGLMYPPDPGEKFATVGGNVSTNAGGMRAVKYGTTRDYVRAMTVVLPTGEIVHEGAAVSKCSSGYGIKDIMIGSEGTLGIITELTLKLIVAPKETMSMIVPFPTLEDAIGSVPKLFAAHLNPQALEFMEKDVVIDTEKLLGKDVYPKTLDGVDINAYVLVTFDGNDQDELMDIIEAASEVVLEAGAVDVLVADTPQQLRDAWAVRSSLLESIEGNTKLLDECDVVVPITKIPEFLTYVKTLQNGHSYTIKDFGHAGDGNLHIYLCSNDDDKEQFMRESGEFMKKAYAKAVELGGLISGEHGIGSGKMDYLKEFAGPVNMRLMRGIKKVFDPNMILNPGKVCFDPEECYED</sequence>
<protein>
    <submittedName>
        <fullName evidence="6">Glycolate oxidase</fullName>
    </submittedName>
</protein>
<dbReference type="GO" id="GO:0016491">
    <property type="term" value="F:oxidoreductase activity"/>
    <property type="evidence" value="ECO:0007669"/>
    <property type="project" value="UniProtKB-KW"/>
</dbReference>
<dbReference type="InterPro" id="IPR036318">
    <property type="entry name" value="FAD-bd_PCMH-like_sf"/>
</dbReference>
<dbReference type="GO" id="GO:0071949">
    <property type="term" value="F:FAD binding"/>
    <property type="evidence" value="ECO:0007669"/>
    <property type="project" value="InterPro"/>
</dbReference>
<evidence type="ECO:0000256" key="2">
    <source>
        <dbReference type="ARBA" id="ARBA00022630"/>
    </source>
</evidence>
<evidence type="ECO:0000259" key="5">
    <source>
        <dbReference type="PROSITE" id="PS51387"/>
    </source>
</evidence>
<keyword evidence="7" id="KW-1185">Reference proteome</keyword>
<dbReference type="PANTHER" id="PTHR42934:SF2">
    <property type="entry name" value="GLYCOLATE OXIDASE SUBUNIT GLCD"/>
    <property type="match status" value="1"/>
</dbReference>
<evidence type="ECO:0000256" key="3">
    <source>
        <dbReference type="ARBA" id="ARBA00022827"/>
    </source>
</evidence>
<reference evidence="6 7" key="1">
    <citation type="submission" date="2016-10" db="EMBL/GenBank/DDBJ databases">
        <authorList>
            <person name="de Groot N.N."/>
        </authorList>
    </citation>
    <scope>NUCLEOTIDE SEQUENCE [LARGE SCALE GENOMIC DNA]</scope>
    <source>
        <strain evidence="6 7">KH1P1</strain>
    </source>
</reference>
<evidence type="ECO:0000313" key="7">
    <source>
        <dbReference type="Proteomes" id="UP000199820"/>
    </source>
</evidence>
<dbReference type="Gene3D" id="3.30.70.2190">
    <property type="match status" value="1"/>
</dbReference>
<evidence type="ECO:0000256" key="1">
    <source>
        <dbReference type="ARBA" id="ARBA00001974"/>
    </source>
</evidence>
<dbReference type="SUPFAM" id="SSF55103">
    <property type="entry name" value="FAD-linked oxidases, C-terminal domain"/>
    <property type="match status" value="1"/>
</dbReference>
<dbReference type="Pfam" id="PF01565">
    <property type="entry name" value="FAD_binding_4"/>
    <property type="match status" value="1"/>
</dbReference>
<dbReference type="InterPro" id="IPR016167">
    <property type="entry name" value="FAD-bd_PCMH_sub1"/>
</dbReference>
<dbReference type="FunFam" id="1.10.45.10:FF:000001">
    <property type="entry name" value="D-lactate dehydrogenase mitochondrial"/>
    <property type="match status" value="1"/>
</dbReference>
<organism evidence="6 7">
    <name type="scientific">[Clostridium] aminophilum</name>
    <dbReference type="NCBI Taxonomy" id="1526"/>
    <lineage>
        <taxon>Bacteria</taxon>
        <taxon>Bacillati</taxon>
        <taxon>Bacillota</taxon>
        <taxon>Clostridia</taxon>
        <taxon>Lachnospirales</taxon>
        <taxon>Lachnospiraceae</taxon>
    </lineage>
</organism>
<dbReference type="Gene3D" id="3.30.465.10">
    <property type="match status" value="1"/>
</dbReference>
<dbReference type="PROSITE" id="PS51387">
    <property type="entry name" value="FAD_PCMH"/>
    <property type="match status" value="1"/>
</dbReference>
<dbReference type="InterPro" id="IPR016164">
    <property type="entry name" value="FAD-linked_Oxase-like_C"/>
</dbReference>
<dbReference type="RefSeq" id="WP_074650714.1">
    <property type="nucleotide sequence ID" value="NZ_FOIL01000085.1"/>
</dbReference>
<accession>A0A1I0IHX1</accession>
<dbReference type="Gene3D" id="3.30.43.10">
    <property type="entry name" value="Uridine Diphospho-n-acetylenolpyruvylglucosamine Reductase, domain 2"/>
    <property type="match status" value="1"/>
</dbReference>
<dbReference type="PANTHER" id="PTHR42934">
    <property type="entry name" value="GLYCOLATE OXIDASE SUBUNIT GLCD"/>
    <property type="match status" value="1"/>
</dbReference>
<comment type="cofactor">
    <cofactor evidence="1">
        <name>FAD</name>
        <dbReference type="ChEBI" id="CHEBI:57692"/>
    </cofactor>
</comment>
<evidence type="ECO:0000313" key="6">
    <source>
        <dbReference type="EMBL" id="SET96690.1"/>
    </source>
</evidence>
<dbReference type="Gene3D" id="1.10.45.10">
    <property type="entry name" value="Vanillyl-alcohol Oxidase, Chain A, domain 4"/>
    <property type="match status" value="1"/>
</dbReference>
<keyword evidence="4" id="KW-0560">Oxidoreductase</keyword>
<dbReference type="InterPro" id="IPR016171">
    <property type="entry name" value="Vanillyl_alc_oxidase_C-sub2"/>
</dbReference>
<keyword evidence="3" id="KW-0274">FAD</keyword>
<evidence type="ECO:0000256" key="4">
    <source>
        <dbReference type="ARBA" id="ARBA00023002"/>
    </source>
</evidence>
<dbReference type="InterPro" id="IPR051914">
    <property type="entry name" value="FAD-linked_OxidoTrans_Type4"/>
</dbReference>
<dbReference type="InterPro" id="IPR016169">
    <property type="entry name" value="FAD-bd_PCMH_sub2"/>
</dbReference>
<keyword evidence="2" id="KW-0285">Flavoprotein</keyword>
<dbReference type="OrthoDB" id="9767256at2"/>
<name>A0A1I0IHX1_9FIRM</name>
<dbReference type="Proteomes" id="UP000199820">
    <property type="component" value="Unassembled WGS sequence"/>
</dbReference>
<dbReference type="EMBL" id="FOIL01000085">
    <property type="protein sequence ID" value="SET96690.1"/>
    <property type="molecule type" value="Genomic_DNA"/>
</dbReference>
<dbReference type="eggNOG" id="COG0277">
    <property type="taxonomic scope" value="Bacteria"/>
</dbReference>
<dbReference type="InterPro" id="IPR006094">
    <property type="entry name" value="Oxid_FAD_bind_N"/>
</dbReference>
<dbReference type="Pfam" id="PF02913">
    <property type="entry name" value="FAD-oxidase_C"/>
    <property type="match status" value="1"/>
</dbReference>
<dbReference type="Gene3D" id="3.30.70.2740">
    <property type="match status" value="1"/>
</dbReference>
<dbReference type="AlphaFoldDB" id="A0A1I0IHX1"/>
<dbReference type="InterPro" id="IPR016166">
    <property type="entry name" value="FAD-bd_PCMH"/>
</dbReference>
<dbReference type="STRING" id="1526.SAMN02910262_02561"/>
<dbReference type="InterPro" id="IPR004113">
    <property type="entry name" value="FAD-bd_oxidored_4_C"/>
</dbReference>
<dbReference type="SUPFAM" id="SSF56176">
    <property type="entry name" value="FAD-binding/transporter-associated domain-like"/>
    <property type="match status" value="1"/>
</dbReference>
<proteinExistence type="predicted"/>
<feature type="domain" description="FAD-binding PCMH-type" evidence="5">
    <location>
        <begin position="43"/>
        <end position="222"/>
    </location>
</feature>